<sequence length="88" mass="10003">MGKPKKMQVDVEGTSNKEVVERQIAQLQQRSNQGGVKKGKKKQVSTKAQKRKAKLLEKAIVAVEKVEKRMDKQTEKSIKKQIGKKAWD</sequence>
<evidence type="ECO:0000256" key="1">
    <source>
        <dbReference type="SAM" id="MobiDB-lite"/>
    </source>
</evidence>
<reference evidence="2 3" key="1">
    <citation type="submission" date="2016-07" db="EMBL/GenBank/DDBJ databases">
        <title>Pervasive Adenine N6-methylation of Active Genes in Fungi.</title>
        <authorList>
            <consortium name="DOE Joint Genome Institute"/>
            <person name="Mondo S.J."/>
            <person name="Dannebaum R.O."/>
            <person name="Kuo R.C."/>
            <person name="Labutti K."/>
            <person name="Haridas S."/>
            <person name="Kuo A."/>
            <person name="Salamov A."/>
            <person name="Ahrendt S.R."/>
            <person name="Lipzen A."/>
            <person name="Sullivan W."/>
            <person name="Andreopoulos W.B."/>
            <person name="Clum A."/>
            <person name="Lindquist E."/>
            <person name="Daum C."/>
            <person name="Ramamoorthy G.K."/>
            <person name="Gryganskyi A."/>
            <person name="Culley D."/>
            <person name="Magnuson J.K."/>
            <person name="James T.Y."/>
            <person name="O'Malley M.A."/>
            <person name="Stajich J.E."/>
            <person name="Spatafora J.W."/>
            <person name="Visel A."/>
            <person name="Grigoriev I.V."/>
        </authorList>
    </citation>
    <scope>NUCLEOTIDE SEQUENCE [LARGE SCALE GENOMIC DNA]</scope>
    <source>
        <strain evidence="2 3">CBS 931.73</strain>
    </source>
</reference>
<dbReference type="InParanoid" id="A0A1Y1XT94"/>
<organism evidence="2 3">
    <name type="scientific">Basidiobolus meristosporus CBS 931.73</name>
    <dbReference type="NCBI Taxonomy" id="1314790"/>
    <lineage>
        <taxon>Eukaryota</taxon>
        <taxon>Fungi</taxon>
        <taxon>Fungi incertae sedis</taxon>
        <taxon>Zoopagomycota</taxon>
        <taxon>Entomophthoromycotina</taxon>
        <taxon>Basidiobolomycetes</taxon>
        <taxon>Basidiobolales</taxon>
        <taxon>Basidiobolaceae</taxon>
        <taxon>Basidiobolus</taxon>
    </lineage>
</organism>
<protein>
    <submittedName>
        <fullName evidence="2">Uncharacterized protein</fullName>
    </submittedName>
</protein>
<dbReference type="Proteomes" id="UP000193498">
    <property type="component" value="Unassembled WGS sequence"/>
</dbReference>
<comment type="caution">
    <text evidence="2">The sequence shown here is derived from an EMBL/GenBank/DDBJ whole genome shotgun (WGS) entry which is preliminary data.</text>
</comment>
<feature type="compositionally biased region" description="Basic residues" evidence="1">
    <location>
        <begin position="79"/>
        <end position="88"/>
    </location>
</feature>
<gene>
    <name evidence="2" type="ORF">K493DRAFT_319072</name>
</gene>
<keyword evidence="3" id="KW-1185">Reference proteome</keyword>
<dbReference type="EMBL" id="MCFE01000486">
    <property type="protein sequence ID" value="ORX88962.1"/>
    <property type="molecule type" value="Genomic_DNA"/>
</dbReference>
<feature type="region of interest" description="Disordered" evidence="1">
    <location>
        <begin position="68"/>
        <end position="88"/>
    </location>
</feature>
<evidence type="ECO:0000313" key="3">
    <source>
        <dbReference type="Proteomes" id="UP000193498"/>
    </source>
</evidence>
<feature type="compositionally biased region" description="Basic residues" evidence="1">
    <location>
        <begin position="37"/>
        <end position="50"/>
    </location>
</feature>
<feature type="region of interest" description="Disordered" evidence="1">
    <location>
        <begin position="27"/>
        <end position="50"/>
    </location>
</feature>
<feature type="compositionally biased region" description="Basic and acidic residues" evidence="1">
    <location>
        <begin position="68"/>
        <end position="78"/>
    </location>
</feature>
<name>A0A1Y1XT94_9FUNG</name>
<evidence type="ECO:0000313" key="2">
    <source>
        <dbReference type="EMBL" id="ORX88962.1"/>
    </source>
</evidence>
<proteinExistence type="predicted"/>
<accession>A0A1Y1XT94</accession>
<dbReference type="AlphaFoldDB" id="A0A1Y1XT94"/>